<feature type="domain" description="Histidine kinase" evidence="8">
    <location>
        <begin position="431"/>
        <end position="672"/>
    </location>
</feature>
<evidence type="ECO:0000256" key="5">
    <source>
        <dbReference type="ARBA" id="ARBA00022777"/>
    </source>
</evidence>
<dbReference type="Pfam" id="PF02895">
    <property type="entry name" value="H-kinase_dim"/>
    <property type="match status" value="1"/>
</dbReference>
<dbReference type="SUPFAM" id="SSF50341">
    <property type="entry name" value="CheW-like"/>
    <property type="match status" value="1"/>
</dbReference>
<dbReference type="InterPro" id="IPR008207">
    <property type="entry name" value="Sig_transdc_His_kin_Hpt_dom"/>
</dbReference>
<evidence type="ECO:0000313" key="12">
    <source>
        <dbReference type="Proteomes" id="UP000616499"/>
    </source>
</evidence>
<dbReference type="PANTHER" id="PTHR43395:SF1">
    <property type="entry name" value="CHEMOTAXIS PROTEIN CHEA"/>
    <property type="match status" value="1"/>
</dbReference>
<dbReference type="Gene3D" id="3.30.565.10">
    <property type="entry name" value="Histidine kinase-like ATPase, C-terminal domain"/>
    <property type="match status" value="1"/>
</dbReference>
<dbReference type="Gene3D" id="2.30.30.40">
    <property type="entry name" value="SH3 Domains"/>
    <property type="match status" value="1"/>
</dbReference>
<dbReference type="InterPro" id="IPR002545">
    <property type="entry name" value="CheW-lke_dom"/>
</dbReference>
<evidence type="ECO:0000256" key="3">
    <source>
        <dbReference type="ARBA" id="ARBA00022553"/>
    </source>
</evidence>
<dbReference type="InterPro" id="IPR037006">
    <property type="entry name" value="CheA-like_homodim_sf"/>
</dbReference>
<dbReference type="Gene3D" id="1.20.120.160">
    <property type="entry name" value="HPT domain"/>
    <property type="match status" value="1"/>
</dbReference>
<dbReference type="SUPFAM" id="SSF47384">
    <property type="entry name" value="Homodimeric domain of signal transducing histidine kinase"/>
    <property type="match status" value="1"/>
</dbReference>
<reference evidence="12" key="1">
    <citation type="journal article" date="2019" name="Int. J. Syst. Evol. Microbiol.">
        <title>The Global Catalogue of Microorganisms (GCM) 10K type strain sequencing project: providing services to taxonomists for standard genome sequencing and annotation.</title>
        <authorList>
            <consortium name="The Broad Institute Genomics Platform"/>
            <consortium name="The Broad Institute Genome Sequencing Center for Infectious Disease"/>
            <person name="Wu L."/>
            <person name="Ma J."/>
        </authorList>
    </citation>
    <scope>NUCLEOTIDE SEQUENCE [LARGE SCALE GENOMIC DNA]</scope>
    <source>
        <strain evidence="12">JCM 13501</strain>
    </source>
</reference>
<protein>
    <recommendedName>
        <fullName evidence="2">histidine kinase</fullName>
        <ecNumber evidence="2">2.7.13.3</ecNumber>
    </recommendedName>
</protein>
<dbReference type="EC" id="2.7.13.3" evidence="2"/>
<dbReference type="SUPFAM" id="SSF55874">
    <property type="entry name" value="ATPase domain of HSP90 chaperone/DNA topoisomerase II/histidine kinase"/>
    <property type="match status" value="1"/>
</dbReference>
<dbReference type="InterPro" id="IPR004358">
    <property type="entry name" value="Sig_transdc_His_kin-like_C"/>
</dbReference>
<dbReference type="Proteomes" id="UP000616499">
    <property type="component" value="Unassembled WGS sequence"/>
</dbReference>
<feature type="domain" description="CheW-like" evidence="9">
    <location>
        <begin position="674"/>
        <end position="806"/>
    </location>
</feature>
<dbReference type="SUPFAM" id="SSF47226">
    <property type="entry name" value="Histidine-containing phosphotransfer domain, HPT domain"/>
    <property type="match status" value="1"/>
</dbReference>
<keyword evidence="5" id="KW-0418">Kinase</keyword>
<dbReference type="SMART" id="SM00387">
    <property type="entry name" value="HATPase_c"/>
    <property type="match status" value="1"/>
</dbReference>
<dbReference type="SMART" id="SM00073">
    <property type="entry name" value="HPT"/>
    <property type="match status" value="1"/>
</dbReference>
<evidence type="ECO:0000259" key="9">
    <source>
        <dbReference type="PROSITE" id="PS50851"/>
    </source>
</evidence>
<organism evidence="11 12">
    <name type="scientific">Pseudomonas asuensis</name>
    <dbReference type="NCBI Taxonomy" id="1825787"/>
    <lineage>
        <taxon>Bacteria</taxon>
        <taxon>Pseudomonadati</taxon>
        <taxon>Pseudomonadota</taxon>
        <taxon>Gammaproteobacteria</taxon>
        <taxon>Pseudomonadales</taxon>
        <taxon>Pseudomonadaceae</taxon>
        <taxon>Pseudomonas</taxon>
    </lineage>
</organism>
<dbReference type="PROSITE" id="PS50851">
    <property type="entry name" value="CHEW"/>
    <property type="match status" value="1"/>
</dbReference>
<evidence type="ECO:0000259" key="10">
    <source>
        <dbReference type="PROSITE" id="PS50894"/>
    </source>
</evidence>
<evidence type="ECO:0000259" key="8">
    <source>
        <dbReference type="PROSITE" id="PS50109"/>
    </source>
</evidence>
<dbReference type="InterPro" id="IPR005467">
    <property type="entry name" value="His_kinase_dom"/>
</dbReference>
<proteinExistence type="predicted"/>
<keyword evidence="3 7" id="KW-0597">Phosphoprotein</keyword>
<dbReference type="PROSITE" id="PS50894">
    <property type="entry name" value="HPT"/>
    <property type="match status" value="1"/>
</dbReference>
<dbReference type="InterPro" id="IPR051315">
    <property type="entry name" value="Bact_Chemotaxis_CheA"/>
</dbReference>
<evidence type="ECO:0000256" key="4">
    <source>
        <dbReference type="ARBA" id="ARBA00022679"/>
    </source>
</evidence>
<dbReference type="InterPro" id="IPR036641">
    <property type="entry name" value="HPT_dom_sf"/>
</dbReference>
<evidence type="ECO:0000256" key="1">
    <source>
        <dbReference type="ARBA" id="ARBA00000085"/>
    </source>
</evidence>
<dbReference type="RefSeq" id="WP_188864898.1">
    <property type="nucleotide sequence ID" value="NZ_BMNW01000002.1"/>
</dbReference>
<dbReference type="SMART" id="SM01231">
    <property type="entry name" value="H-kinase_dim"/>
    <property type="match status" value="1"/>
</dbReference>
<dbReference type="PRINTS" id="PR00344">
    <property type="entry name" value="BCTRLSENSOR"/>
</dbReference>
<dbReference type="InterPro" id="IPR003594">
    <property type="entry name" value="HATPase_dom"/>
</dbReference>
<feature type="domain" description="HPt" evidence="10">
    <location>
        <begin position="1"/>
        <end position="101"/>
    </location>
</feature>
<evidence type="ECO:0000256" key="7">
    <source>
        <dbReference type="PROSITE-ProRule" id="PRU00110"/>
    </source>
</evidence>
<accession>A0ABQ2GJW9</accession>
<dbReference type="PANTHER" id="PTHR43395">
    <property type="entry name" value="SENSOR HISTIDINE KINASE CHEA"/>
    <property type="match status" value="1"/>
</dbReference>
<dbReference type="CDD" id="cd00088">
    <property type="entry name" value="HPT"/>
    <property type="match status" value="1"/>
</dbReference>
<dbReference type="SMART" id="SM00260">
    <property type="entry name" value="CheW"/>
    <property type="match status" value="1"/>
</dbReference>
<dbReference type="InterPro" id="IPR036097">
    <property type="entry name" value="HisK_dim/P_sf"/>
</dbReference>
<dbReference type="InterPro" id="IPR036890">
    <property type="entry name" value="HATPase_C_sf"/>
</dbReference>
<dbReference type="Pfam" id="PF01627">
    <property type="entry name" value="Hpt"/>
    <property type="match status" value="1"/>
</dbReference>
<evidence type="ECO:0000256" key="6">
    <source>
        <dbReference type="ARBA" id="ARBA00023012"/>
    </source>
</evidence>
<dbReference type="Pfam" id="PF01584">
    <property type="entry name" value="CheW"/>
    <property type="match status" value="1"/>
</dbReference>
<gene>
    <name evidence="11" type="ORF">GCM10009425_09040</name>
</gene>
<name>A0ABQ2GJW9_9PSED</name>
<evidence type="ECO:0000256" key="2">
    <source>
        <dbReference type="ARBA" id="ARBA00012438"/>
    </source>
</evidence>
<dbReference type="InterPro" id="IPR004105">
    <property type="entry name" value="CheA-like_dim"/>
</dbReference>
<dbReference type="Gene3D" id="1.10.287.560">
    <property type="entry name" value="Histidine kinase CheA-like, homodimeric domain"/>
    <property type="match status" value="1"/>
</dbReference>
<dbReference type="PROSITE" id="PS50109">
    <property type="entry name" value="HIS_KIN"/>
    <property type="match status" value="1"/>
</dbReference>
<evidence type="ECO:0000313" key="11">
    <source>
        <dbReference type="EMBL" id="GGM00123.1"/>
    </source>
</evidence>
<dbReference type="CDD" id="cd16916">
    <property type="entry name" value="HATPase_CheA-like"/>
    <property type="match status" value="1"/>
</dbReference>
<dbReference type="EMBL" id="BMNW01000002">
    <property type="protein sequence ID" value="GGM00123.1"/>
    <property type="molecule type" value="Genomic_DNA"/>
</dbReference>
<feature type="modified residue" description="Phosphohistidine" evidence="7">
    <location>
        <position position="44"/>
    </location>
</feature>
<comment type="caution">
    <text evidence="11">The sequence shown here is derived from an EMBL/GenBank/DDBJ whole genome shotgun (WGS) entry which is preliminary data.</text>
</comment>
<keyword evidence="12" id="KW-1185">Reference proteome</keyword>
<comment type="catalytic activity">
    <reaction evidence="1">
        <text>ATP + protein L-histidine = ADP + protein N-phospho-L-histidine.</text>
        <dbReference type="EC" id="2.7.13.3"/>
    </reaction>
</comment>
<dbReference type="InterPro" id="IPR036061">
    <property type="entry name" value="CheW-like_dom_sf"/>
</dbReference>
<keyword evidence="4" id="KW-0808">Transferase</keyword>
<dbReference type="Pfam" id="PF02518">
    <property type="entry name" value="HATPase_c"/>
    <property type="match status" value="1"/>
</dbReference>
<sequence length="806" mass="88846">MNALLQQFIQESREALESIGSTLLTMEREPGNTAPLGELFRLVHTLKGNSGLFDFPALTSVLHAAEDVMDAVRNGELDFNQQLADQLLSTADYVSEFLDEIEQSEQPGDGFRVPPRDLVDGLRAWLVKNNAVAAIEPALETNTEEVAAPAWFTELSDEVRQQVADSLEEGQRLYRVEYRPASDCFFQGTDPLHLVRQLPDILWRRVSPVESWAPVSELDAYQCNMRIEFLLAIQEEDLAEHFRYVSDQVSWEAVTSAVLLVPAPDEDNRQSIIQGSEAVDPLVRDIVSTQQLALAACLAQSWRSGQQAAIVRTLKNVLSAYPVLHEALEHSVAEADRQNSAAPIIAWFQTHWQAGADQALEVTKEGNQHGEAVNVKSTAQLDSDALASAVSLETTRAPIESSASRRQEEAGSHVTPKVLKIEQEKIDRLMNLIGEIVVAKNGLPYLAERAEDQYGQRELAREIKAQYAVVNRIAEDLQDAIMQVRMMPVSFVLQRFPRLVRDIARKLGKKVNLILEGEDTEADKSMIEALADPLVHIVRNSMDHGLELPEERVNAGKSETGTLRIRANQNADHVVIVIEDDGRGIDPQKIKAKVASKGLVEQAALDAMSDQELVNLVFLPGFSTAEQISDLSGRGVGMDVVRSGIEKVGGQLRLTSQIGKGTQLSLTLPLSMAVTQVMVIESGGQRFGIPMDQVMETVRLPKDSIHTIKHQPTAQLRGRTIPLKSLNQMLAVSEEQVLNEDEEYALMVLRSRGELVGLIIDDFHGSIDIILKPMVGILGELSGYSGTAVMGDGSILMILNPTELFE</sequence>
<keyword evidence="6" id="KW-0902">Two-component regulatory system</keyword>